<keyword evidence="1" id="KW-0175">Coiled coil</keyword>
<evidence type="ECO:0000313" key="2">
    <source>
        <dbReference type="EMBL" id="KOC61523.1"/>
    </source>
</evidence>
<keyword evidence="3" id="KW-1185">Reference proteome</keyword>
<evidence type="ECO:0000256" key="1">
    <source>
        <dbReference type="SAM" id="Coils"/>
    </source>
</evidence>
<dbReference type="OrthoDB" id="248923at2759"/>
<protein>
    <submittedName>
        <fullName evidence="2">Uncharacterized protein</fullName>
    </submittedName>
</protein>
<feature type="coiled-coil region" evidence="1">
    <location>
        <begin position="107"/>
        <end position="158"/>
    </location>
</feature>
<dbReference type="AlphaFoldDB" id="A0A0L7QSB3"/>
<dbReference type="Proteomes" id="UP000053825">
    <property type="component" value="Unassembled WGS sequence"/>
</dbReference>
<gene>
    <name evidence="2" type="ORF">WH47_05127</name>
</gene>
<name>A0A0L7QSB3_9HYME</name>
<proteinExistence type="predicted"/>
<accession>A0A0L7QSB3</accession>
<dbReference type="EMBL" id="KQ414758">
    <property type="protein sequence ID" value="KOC61523.1"/>
    <property type="molecule type" value="Genomic_DNA"/>
</dbReference>
<evidence type="ECO:0000313" key="3">
    <source>
        <dbReference type="Proteomes" id="UP000053825"/>
    </source>
</evidence>
<sequence>MQNLENCTAIEKIVRRTDVDINNSNKDTSISFYSSLDISKIKCEELFNDNDKSSFSSVSHRIHNLAPIKEKSEDGEDKCTDLCYHGCKNGCSATVPAPQQVSEKVFKENWLQKLQEIKRRELKLRNKEIILQNREKALLKKEREIKILESVLRDKLKQIDSHFKENKHFDLFKIDTPETQKDILEPLIYVDPKGIHKEKSDTNDNLNRKLDNVEVNKLYVPTENNQVSSHNQTEQLHKHTNDIQNFIHTDIQYKDLYQEKTSIESSCSSVDNLPVGKKIKQRSNIRNSTTSKTFYLKSTCDNNNKTRKPCKIYYDDLDTTLSADIGDSSFVQTSQKFNPELYKRPCAFKRSASERHVKYINNENNANLEAQHVSNHNEEFQTPIGIEQEKVFKRVTKNISVSQDKDTKFQHYGLIDQNVGTVNNICKVENEKRYSYLNLETSNKLCSCQKITKDLKNRPVSWNEQTNEWLQKKRKAYSMTIKKVHIGNKENIELHAKTNDKFEKVVKKRDMKNKLLTIFR</sequence>
<reference evidence="2 3" key="1">
    <citation type="submission" date="2015-07" db="EMBL/GenBank/DDBJ databases">
        <title>The genome of Habropoda laboriosa.</title>
        <authorList>
            <person name="Pan H."/>
            <person name="Kapheim K."/>
        </authorList>
    </citation>
    <scope>NUCLEOTIDE SEQUENCE [LARGE SCALE GENOMIC DNA]</scope>
    <source>
        <strain evidence="2">0110345459</strain>
    </source>
</reference>
<organism evidence="2 3">
    <name type="scientific">Habropoda laboriosa</name>
    <dbReference type="NCBI Taxonomy" id="597456"/>
    <lineage>
        <taxon>Eukaryota</taxon>
        <taxon>Metazoa</taxon>
        <taxon>Ecdysozoa</taxon>
        <taxon>Arthropoda</taxon>
        <taxon>Hexapoda</taxon>
        <taxon>Insecta</taxon>
        <taxon>Pterygota</taxon>
        <taxon>Neoptera</taxon>
        <taxon>Endopterygota</taxon>
        <taxon>Hymenoptera</taxon>
        <taxon>Apocrita</taxon>
        <taxon>Aculeata</taxon>
        <taxon>Apoidea</taxon>
        <taxon>Anthophila</taxon>
        <taxon>Apidae</taxon>
        <taxon>Habropoda</taxon>
    </lineage>
</organism>